<dbReference type="Pfam" id="PF17771">
    <property type="entry name" value="ADAMTS_CR_2"/>
    <property type="match status" value="1"/>
</dbReference>
<dbReference type="Gene3D" id="3.40.390.10">
    <property type="entry name" value="Collagenase (Catalytic Domain)"/>
    <property type="match status" value="1"/>
</dbReference>
<dbReference type="GO" id="GO:0006509">
    <property type="term" value="P:membrane protein ectodomain proteolysis"/>
    <property type="evidence" value="ECO:0007669"/>
    <property type="project" value="TreeGrafter"/>
</dbReference>
<keyword evidence="1" id="KW-0645">Protease</keyword>
<evidence type="ECO:0000259" key="10">
    <source>
        <dbReference type="PROSITE" id="PS50215"/>
    </source>
</evidence>
<feature type="binding site" evidence="8">
    <location>
        <position position="404"/>
    </location>
    <ligand>
        <name>Zn(2+)</name>
        <dbReference type="ChEBI" id="CHEBI:29105"/>
        <note>catalytic</note>
    </ligand>
</feature>
<keyword evidence="4 8" id="KW-0862">Zinc</keyword>
<feature type="binding site" evidence="8">
    <location>
        <position position="408"/>
    </location>
    <ligand>
        <name>Zn(2+)</name>
        <dbReference type="ChEBI" id="CHEBI:29105"/>
        <note>catalytic</note>
    </ligand>
</feature>
<dbReference type="PROSITE" id="PS50215">
    <property type="entry name" value="ADAM_MEPRO"/>
    <property type="match status" value="1"/>
</dbReference>
<dbReference type="SUPFAM" id="SSF55486">
    <property type="entry name" value="Metalloproteases ('zincins'), catalytic domain"/>
    <property type="match status" value="1"/>
</dbReference>
<dbReference type="PANTHER" id="PTHR11905">
    <property type="entry name" value="ADAM A DISINTEGRIN AND METALLOPROTEASE DOMAIN"/>
    <property type="match status" value="1"/>
</dbReference>
<evidence type="ECO:0000256" key="1">
    <source>
        <dbReference type="ARBA" id="ARBA00022670"/>
    </source>
</evidence>
<dbReference type="OMA" id="FRADCCK"/>
<dbReference type="Pfam" id="PF01421">
    <property type="entry name" value="Reprolysin"/>
    <property type="match status" value="1"/>
</dbReference>
<feature type="binding site" evidence="8">
    <location>
        <position position="414"/>
    </location>
    <ligand>
        <name>Zn(2+)</name>
        <dbReference type="ChEBI" id="CHEBI:29105"/>
        <note>catalytic</note>
    </ligand>
</feature>
<keyword evidence="7" id="KW-0325">Glycoprotein</keyword>
<evidence type="ECO:0000256" key="6">
    <source>
        <dbReference type="ARBA" id="ARBA00023157"/>
    </source>
</evidence>
<dbReference type="GeneID" id="106075048"/>
<dbReference type="Gene3D" id="3.40.1620.60">
    <property type="match status" value="1"/>
</dbReference>
<dbReference type="InterPro" id="IPR041645">
    <property type="entry name" value="ADAMTS_CR_2"/>
</dbReference>
<feature type="region of interest" description="Disordered" evidence="9">
    <location>
        <begin position="922"/>
        <end position="957"/>
    </location>
</feature>
<gene>
    <name evidence="12" type="primary">LOC106075048</name>
</gene>
<keyword evidence="6" id="KW-1015">Disulfide bond</keyword>
<dbReference type="RefSeq" id="XP_055872109.1">
    <property type="nucleotide sequence ID" value="XM_056016134.1"/>
</dbReference>
<dbReference type="InterPro" id="IPR001590">
    <property type="entry name" value="Peptidase_M12B"/>
</dbReference>
<feature type="region of interest" description="Disordered" evidence="9">
    <location>
        <begin position="617"/>
        <end position="711"/>
    </location>
</feature>
<keyword evidence="5" id="KW-0482">Metalloprotease</keyword>
<evidence type="ECO:0000256" key="5">
    <source>
        <dbReference type="ARBA" id="ARBA00023049"/>
    </source>
</evidence>
<evidence type="ECO:0000256" key="2">
    <source>
        <dbReference type="ARBA" id="ARBA00022723"/>
    </source>
</evidence>
<evidence type="ECO:0000256" key="7">
    <source>
        <dbReference type="ARBA" id="ARBA00023180"/>
    </source>
</evidence>
<evidence type="ECO:0000256" key="8">
    <source>
        <dbReference type="PROSITE-ProRule" id="PRU00276"/>
    </source>
</evidence>
<comment type="caution">
    <text evidence="8">Lacks conserved residue(s) required for the propagation of feature annotation.</text>
</comment>
<reference evidence="12" key="1">
    <citation type="submission" date="2025-08" db="UniProtKB">
        <authorList>
            <consortium name="RefSeq"/>
        </authorList>
    </citation>
    <scope>IDENTIFICATION</scope>
</reference>
<dbReference type="PANTHER" id="PTHR11905:SF159">
    <property type="entry name" value="ADAM METALLOPROTEASE"/>
    <property type="match status" value="1"/>
</dbReference>
<dbReference type="OrthoDB" id="6156720at2759"/>
<feature type="compositionally biased region" description="Polar residues" evidence="9">
    <location>
        <begin position="923"/>
        <end position="937"/>
    </location>
</feature>
<evidence type="ECO:0000256" key="3">
    <source>
        <dbReference type="ARBA" id="ARBA00022801"/>
    </source>
</evidence>
<dbReference type="GO" id="GO:0046872">
    <property type="term" value="F:metal ion binding"/>
    <property type="evidence" value="ECO:0007669"/>
    <property type="project" value="UniProtKB-KW"/>
</dbReference>
<dbReference type="Proteomes" id="UP001165740">
    <property type="component" value="Chromosome 17"/>
</dbReference>
<evidence type="ECO:0000313" key="11">
    <source>
        <dbReference type="Proteomes" id="UP001165740"/>
    </source>
</evidence>
<sequence length="1295" mass="143593">MKSEVSVSLLLDKYYNTSLKTVMSTMKIKLLFGVILLVACQHIASQSSPWFNKKSSTVLYDSVEVRLLGETNQHARVKRTLQEKHGQTGVEPMPNHLHFRLQLGARQVDLQMGKSRKGLSGFPVFVIEDGQIKRKELKQDNTVELYANHSTGSSFVVRKSGNRAKFILEGFFYDGLERLYLTHNPSGGLHLIHKQAREVDLRDDYINTVRSEGLPEQSTRGPIIYKSSTRFRRQSEALREHEIRLFMVTDYQEYLNWWRYYQRNATLTEIEMNHYYSFVANSINIRYSSINDVDPTFKVEIVVTGLLIVNSPSVSSWTESNALKPGSNYVDAYRALDAFGVWVRRMHTDLPLSDHWMLFTGFNIYTERNPIVAGLARLSSMCSLTSISIIEQDNTGSVGATAAHELGHSLGSLHDGEELDCFDDDNYVMSKKLRTPDNDIRASRPWQFSKCSIRAFKRFLSKVQCTNKSSRAESILSSRLSPGQVFSADQQCQLAFGNGSNLGRQLQYMEGYSTMCRRMYCSVPNVPGLYQAIFPFEKTSCGDRKWCQRGRCENHIDAPTMEDHCPQGDDPTAPCVQEDCPYYTPRTKIVYCCHTCRPQQRRPAVSDIFRISAVQRNQSPKSGLVNADQTTTTTPPLVSTESTTHESQDRTSVATEAFNDQDLTTAASQFVDTKDTSNVTNNAKSQNNKAKPQANETNPQTNEANSGHSTPKVFSEITESSLGYSDESTRATTDSTSYVFTSETSPMTTSEILGGTKKTLLDLQDATTRSPSEQTPQVRVVPLGQGDGLKVDNIPRPNKTRVHQNISGDNIQEFTGEPLSSAGVTKTNNSGTQMQPANQETSYSSSRGNLALHLGLTPFNANLNSDLISNSVQGVNPESDIILNMIHKGVSILALAGDDTRADGVKLNIVSSVKEPAIEDGTVSKSNTSLTGSNAIVTENLPPDPRSDMTRTVVSPESNHISLAPSAHIPRLMATSFWPPATTPDPNYENSQKGGGILDETGYIVNSMSSSRLASTDSSLDKVLATSISLDPKLKLEKSPASSNIYSGVSSSVQKPVMMPSEFLGGSNPIRYALDKVSTLETPPVTASSVDGVNAGPLLPFWEMPSQSLPESVHTNNMPDLANLNYRARWWNGVLAQRSHQALEVSDYAVNWPNDPTQTDARLRTRVASRLSPSGQASSSPTDSYIPRGHKVEIISFQPHLKRFLEEMASVDSDSSRFEPTHLTTTDKPNVLLNCRFQCVFFRELVSPAVDRSDEFVNYLIRRLPVSNRIPAPSVNMNRVSDIGLRASLQRLVAR</sequence>
<keyword evidence="3" id="KW-0378">Hydrolase</keyword>
<keyword evidence="2 8" id="KW-0479">Metal-binding</keyword>
<name>A0A9W2ZAQ1_BIOGL</name>
<dbReference type="GO" id="GO:0004222">
    <property type="term" value="F:metalloendopeptidase activity"/>
    <property type="evidence" value="ECO:0007669"/>
    <property type="project" value="InterPro"/>
</dbReference>
<keyword evidence="11" id="KW-1185">Reference proteome</keyword>
<proteinExistence type="predicted"/>
<evidence type="ECO:0000313" key="12">
    <source>
        <dbReference type="RefSeq" id="XP_055872109.1"/>
    </source>
</evidence>
<organism evidence="11 12">
    <name type="scientific">Biomphalaria glabrata</name>
    <name type="common">Bloodfluke planorb</name>
    <name type="synonym">Freshwater snail</name>
    <dbReference type="NCBI Taxonomy" id="6526"/>
    <lineage>
        <taxon>Eukaryota</taxon>
        <taxon>Metazoa</taxon>
        <taxon>Spiralia</taxon>
        <taxon>Lophotrochozoa</taxon>
        <taxon>Mollusca</taxon>
        <taxon>Gastropoda</taxon>
        <taxon>Heterobranchia</taxon>
        <taxon>Euthyneura</taxon>
        <taxon>Panpulmonata</taxon>
        <taxon>Hygrophila</taxon>
        <taxon>Lymnaeoidea</taxon>
        <taxon>Planorbidae</taxon>
        <taxon>Biomphalaria</taxon>
    </lineage>
</organism>
<feature type="compositionally biased region" description="Polar residues" evidence="9">
    <location>
        <begin position="661"/>
        <end position="709"/>
    </location>
</feature>
<feature type="region of interest" description="Disordered" evidence="9">
    <location>
        <begin position="811"/>
        <end position="845"/>
    </location>
</feature>
<dbReference type="InterPro" id="IPR024079">
    <property type="entry name" value="MetalloPept_cat_dom_sf"/>
</dbReference>
<feature type="domain" description="Peptidase M12B" evidence="10">
    <location>
        <begin position="259"/>
        <end position="462"/>
    </location>
</feature>
<feature type="active site" evidence="8">
    <location>
        <position position="405"/>
    </location>
</feature>
<feature type="compositionally biased region" description="Low complexity" evidence="9">
    <location>
        <begin position="630"/>
        <end position="642"/>
    </location>
</feature>
<evidence type="ECO:0000256" key="4">
    <source>
        <dbReference type="ARBA" id="ARBA00022833"/>
    </source>
</evidence>
<evidence type="ECO:0000256" key="9">
    <source>
        <dbReference type="SAM" id="MobiDB-lite"/>
    </source>
</evidence>
<protein>
    <submittedName>
        <fullName evidence="12">Uncharacterized protein LOC106075048</fullName>
    </submittedName>
</protein>
<feature type="compositionally biased region" description="Polar residues" evidence="9">
    <location>
        <begin position="822"/>
        <end position="845"/>
    </location>
</feature>
<accession>A0A9W2ZAQ1</accession>